<sequence>MFLSFLRYLLCRPSNYAHYDSLDTIDTPAWPTVSLPPAPSPISRLPTELLDLIIAYVDSTTLAACSLVCARWVAPSRARIFPRLSISLFNAHRFSVLFTEPSRVTFVSHVREIELDDSITGDFWTSQVLPKYLRQFPRLHTLKLLGNVPLCLPSGFDVITRLEFTSRVRLPSWGVVTRDELAEFIASSFPRLEELKLTQEHAVYVNFRDSVASLTPPPPNLWRVELDNVQLLPWLASGTPAPPIQFLRLDISRVDTLKALECLRHLSPSLRELELILSDIEVGAAFLHHSYIPPLPHLTSLALQAHHTHAIQNLLTLLPTCSSSSLTTLSLAFAIPYLDDDDGAFLLPTTSPHHNTLGSNTITTTTPLPFPTLDHALTSLPLLTLFTPAKVLVSPAGWRSRLNQRAPLPLEARMPLCCARGLFPGSRSGGGIRGGGVRCGGGEGSEMGGERSRPPSRAAAGSPRLRHLTELGELCAL</sequence>
<evidence type="ECO:0000313" key="3">
    <source>
        <dbReference type="EMBL" id="KAK7053645.1"/>
    </source>
</evidence>
<dbReference type="Proteomes" id="UP001362999">
    <property type="component" value="Unassembled WGS sequence"/>
</dbReference>
<accession>A0AAW0DRB2</accession>
<feature type="region of interest" description="Disordered" evidence="1">
    <location>
        <begin position="433"/>
        <end position="463"/>
    </location>
</feature>
<dbReference type="PROSITE" id="PS50181">
    <property type="entry name" value="FBOX"/>
    <property type="match status" value="1"/>
</dbReference>
<dbReference type="SUPFAM" id="SSF52047">
    <property type="entry name" value="RNI-like"/>
    <property type="match status" value="1"/>
</dbReference>
<dbReference type="Pfam" id="PF12937">
    <property type="entry name" value="F-box-like"/>
    <property type="match status" value="1"/>
</dbReference>
<dbReference type="SUPFAM" id="SSF81383">
    <property type="entry name" value="F-box domain"/>
    <property type="match status" value="1"/>
</dbReference>
<dbReference type="AlphaFoldDB" id="A0AAW0DRB2"/>
<organism evidence="3 4">
    <name type="scientific">Favolaschia claudopus</name>
    <dbReference type="NCBI Taxonomy" id="2862362"/>
    <lineage>
        <taxon>Eukaryota</taxon>
        <taxon>Fungi</taxon>
        <taxon>Dikarya</taxon>
        <taxon>Basidiomycota</taxon>
        <taxon>Agaricomycotina</taxon>
        <taxon>Agaricomycetes</taxon>
        <taxon>Agaricomycetidae</taxon>
        <taxon>Agaricales</taxon>
        <taxon>Marasmiineae</taxon>
        <taxon>Mycenaceae</taxon>
        <taxon>Favolaschia</taxon>
    </lineage>
</organism>
<dbReference type="Gene3D" id="3.80.10.10">
    <property type="entry name" value="Ribonuclease Inhibitor"/>
    <property type="match status" value="1"/>
</dbReference>
<dbReference type="InterPro" id="IPR036047">
    <property type="entry name" value="F-box-like_dom_sf"/>
</dbReference>
<evidence type="ECO:0000259" key="2">
    <source>
        <dbReference type="PROSITE" id="PS50181"/>
    </source>
</evidence>
<keyword evidence="4" id="KW-1185">Reference proteome</keyword>
<dbReference type="EMBL" id="JAWWNJ010000006">
    <property type="protein sequence ID" value="KAK7053645.1"/>
    <property type="molecule type" value="Genomic_DNA"/>
</dbReference>
<name>A0AAW0DRB2_9AGAR</name>
<feature type="compositionally biased region" description="Gly residues" evidence="1">
    <location>
        <begin position="433"/>
        <end position="447"/>
    </location>
</feature>
<gene>
    <name evidence="3" type="ORF">R3P38DRAFT_3576759</name>
</gene>
<proteinExistence type="predicted"/>
<comment type="caution">
    <text evidence="3">The sequence shown here is derived from an EMBL/GenBank/DDBJ whole genome shotgun (WGS) entry which is preliminary data.</text>
</comment>
<protein>
    <submittedName>
        <fullName evidence="3">F-box domain-containing protein</fullName>
    </submittedName>
</protein>
<dbReference type="Gene3D" id="1.20.1280.50">
    <property type="match status" value="1"/>
</dbReference>
<evidence type="ECO:0000313" key="4">
    <source>
        <dbReference type="Proteomes" id="UP001362999"/>
    </source>
</evidence>
<reference evidence="3 4" key="1">
    <citation type="journal article" date="2024" name="J Genomics">
        <title>Draft genome sequencing and assembly of Favolaschia claudopus CIRM-BRFM 2984 isolated from oak limbs.</title>
        <authorList>
            <person name="Navarro D."/>
            <person name="Drula E."/>
            <person name="Chaduli D."/>
            <person name="Cazenave R."/>
            <person name="Ahrendt S."/>
            <person name="Wang J."/>
            <person name="Lipzen A."/>
            <person name="Daum C."/>
            <person name="Barry K."/>
            <person name="Grigoriev I.V."/>
            <person name="Favel A."/>
            <person name="Rosso M.N."/>
            <person name="Martin F."/>
        </authorList>
    </citation>
    <scope>NUCLEOTIDE SEQUENCE [LARGE SCALE GENOMIC DNA]</scope>
    <source>
        <strain evidence="3 4">CIRM-BRFM 2984</strain>
    </source>
</reference>
<dbReference type="InterPro" id="IPR001810">
    <property type="entry name" value="F-box_dom"/>
</dbReference>
<evidence type="ECO:0000256" key="1">
    <source>
        <dbReference type="SAM" id="MobiDB-lite"/>
    </source>
</evidence>
<feature type="domain" description="F-box" evidence="2">
    <location>
        <begin position="39"/>
        <end position="84"/>
    </location>
</feature>
<dbReference type="InterPro" id="IPR032675">
    <property type="entry name" value="LRR_dom_sf"/>
</dbReference>